<protein>
    <submittedName>
        <fullName evidence="1">Leucine rich repeat containing 56</fullName>
    </submittedName>
</protein>
<sequence length="54" mass="6636">RKFCFNNFHFRQNLIILEALMSVYRYLQIPVIGHNCDLNIGYRYRPKIFILVHH</sequence>
<dbReference type="AlphaFoldDB" id="A0A1A8KLJ9"/>
<dbReference type="EMBL" id="HAEE01013046">
    <property type="protein sequence ID" value="SBR33096.1"/>
    <property type="molecule type" value="Transcribed_RNA"/>
</dbReference>
<name>A0A1A8KLJ9_NOTKU</name>
<feature type="non-terminal residue" evidence="1">
    <location>
        <position position="1"/>
    </location>
</feature>
<proteinExistence type="predicted"/>
<gene>
    <name evidence="1" type="primary">LRRC56</name>
</gene>
<organism evidence="1">
    <name type="scientific">Nothobranchius kuhntae</name>
    <name type="common">Beira killifish</name>
    <dbReference type="NCBI Taxonomy" id="321403"/>
    <lineage>
        <taxon>Eukaryota</taxon>
        <taxon>Metazoa</taxon>
        <taxon>Chordata</taxon>
        <taxon>Craniata</taxon>
        <taxon>Vertebrata</taxon>
        <taxon>Euteleostomi</taxon>
        <taxon>Actinopterygii</taxon>
        <taxon>Neopterygii</taxon>
        <taxon>Teleostei</taxon>
        <taxon>Neoteleostei</taxon>
        <taxon>Acanthomorphata</taxon>
        <taxon>Ovalentaria</taxon>
        <taxon>Atherinomorphae</taxon>
        <taxon>Cyprinodontiformes</taxon>
        <taxon>Nothobranchiidae</taxon>
        <taxon>Nothobranchius</taxon>
    </lineage>
</organism>
<evidence type="ECO:0000313" key="1">
    <source>
        <dbReference type="EMBL" id="SBR33096.1"/>
    </source>
</evidence>
<reference evidence="1" key="1">
    <citation type="submission" date="2016-05" db="EMBL/GenBank/DDBJ databases">
        <authorList>
            <person name="Lavstsen T."/>
            <person name="Jespersen J.S."/>
        </authorList>
    </citation>
    <scope>NUCLEOTIDE SEQUENCE</scope>
    <source>
        <tissue evidence="1">Brain</tissue>
    </source>
</reference>
<accession>A0A1A8KLJ9</accession>
<feature type="non-terminal residue" evidence="1">
    <location>
        <position position="54"/>
    </location>
</feature>
<reference evidence="1" key="2">
    <citation type="submission" date="2016-06" db="EMBL/GenBank/DDBJ databases">
        <title>The genome of a short-lived fish provides insights into sex chromosome evolution and the genetic control of aging.</title>
        <authorList>
            <person name="Reichwald K."/>
            <person name="Felder M."/>
            <person name="Petzold A."/>
            <person name="Koch P."/>
            <person name="Groth M."/>
            <person name="Platzer M."/>
        </authorList>
    </citation>
    <scope>NUCLEOTIDE SEQUENCE</scope>
    <source>
        <tissue evidence="1">Brain</tissue>
    </source>
</reference>